<accession>V6TQA6</accession>
<comment type="similarity">
    <text evidence="1">Belongs to the PIGL family.</text>
</comment>
<dbReference type="EMBL" id="AHGT01000005">
    <property type="protein sequence ID" value="ESU39190.1"/>
    <property type="molecule type" value="Genomic_DNA"/>
</dbReference>
<dbReference type="GO" id="GO:0005783">
    <property type="term" value="C:endoplasmic reticulum"/>
    <property type="evidence" value="ECO:0007669"/>
    <property type="project" value="TreeGrafter"/>
</dbReference>
<dbReference type="PANTHER" id="PTHR12993">
    <property type="entry name" value="N-ACETYLGLUCOSAMINYL-PHOSPHATIDYLINOSITOL DE-N-ACETYLASE-RELATED"/>
    <property type="match status" value="1"/>
</dbReference>
<dbReference type="VEuPathDB" id="GiardiaDB:QR46_4709"/>
<proteinExistence type="inferred from homology"/>
<feature type="non-terminal residue" evidence="3">
    <location>
        <position position="1"/>
    </location>
</feature>
<dbReference type="VEuPathDB" id="GiardiaDB:GL50803_0014236"/>
<dbReference type="SUPFAM" id="SSF102588">
    <property type="entry name" value="LmbE-like"/>
    <property type="match status" value="1"/>
</dbReference>
<gene>
    <name evidence="3" type="ORF">DHA2_150098</name>
</gene>
<dbReference type="EC" id="3.5.1.89" evidence="2"/>
<comment type="caution">
    <text evidence="3">The sequence shown here is derived from an EMBL/GenBank/DDBJ whole genome shotgun (WGS) entry which is preliminary data.</text>
</comment>
<dbReference type="Gene3D" id="3.40.50.10320">
    <property type="entry name" value="LmbE-like"/>
    <property type="match status" value="1"/>
</dbReference>
<name>V6TQA6_GIAIN</name>
<protein>
    <recommendedName>
        <fullName evidence="2">N-acetylglucosaminylphosphatidylinositol deacetylase</fullName>
        <ecNumber evidence="2">3.5.1.89</ecNumber>
    </recommendedName>
</protein>
<dbReference type="GO" id="GO:0000225">
    <property type="term" value="F:N-acetylglucosaminylphosphatidylinositol deacetylase activity"/>
    <property type="evidence" value="ECO:0007669"/>
    <property type="project" value="UniProtKB-EC"/>
</dbReference>
<organism evidence="3 4">
    <name type="scientific">Giardia intestinalis</name>
    <name type="common">Giardia lamblia</name>
    <dbReference type="NCBI Taxonomy" id="5741"/>
    <lineage>
        <taxon>Eukaryota</taxon>
        <taxon>Metamonada</taxon>
        <taxon>Diplomonadida</taxon>
        <taxon>Hexamitidae</taxon>
        <taxon>Giardiinae</taxon>
        <taxon>Giardia</taxon>
    </lineage>
</organism>
<evidence type="ECO:0000313" key="3">
    <source>
        <dbReference type="EMBL" id="ESU39190.1"/>
    </source>
</evidence>
<dbReference type="PANTHER" id="PTHR12993:SF11">
    <property type="entry name" value="N-ACETYLGLUCOSAMINYL-PHOSPHATIDYLINOSITOL DE-N-ACETYLASE"/>
    <property type="match status" value="1"/>
</dbReference>
<evidence type="ECO:0000256" key="2">
    <source>
        <dbReference type="ARBA" id="ARBA00012176"/>
    </source>
</evidence>
<dbReference type="Proteomes" id="UP000018320">
    <property type="component" value="Unassembled WGS sequence"/>
</dbReference>
<evidence type="ECO:0000256" key="1">
    <source>
        <dbReference type="ARBA" id="ARBA00006066"/>
    </source>
</evidence>
<reference evidence="3 4" key="2">
    <citation type="journal article" date="2013" name="Genome Biol. Evol.">
        <title>Genome sequencing of Giardia lamblia genotypes A2 and B isolates (DH and GS) and comparative analysis with the genomes of genotypes A1 and E (WB and Pig).</title>
        <authorList>
            <person name="Adam R.D."/>
            <person name="Dahlstrom E.W."/>
            <person name="Martens C.A."/>
            <person name="Bruno D.P."/>
            <person name="Barbian K.D."/>
            <person name="Ricklefs S.M."/>
            <person name="Hernandez M.M."/>
            <person name="Narla N.P."/>
            <person name="Patel R.B."/>
            <person name="Porcella S.F."/>
            <person name="Nash T.E."/>
        </authorList>
    </citation>
    <scope>NUCLEOTIDE SEQUENCE [LARGE SCALE GENOMIC DNA]</scope>
    <source>
        <strain evidence="3 4">DH</strain>
    </source>
</reference>
<dbReference type="VEuPathDB" id="GiardiaDB:DHA2_150098"/>
<sequence length="231" mass="26261">VTFTNLLFSVVSQLEQYSGTRVIVLTAHPDDELLFFGPLLQHMEEHGVPTLILCLTSGGWRDSAELQGGSRQDPRQGALRTSELASLSRRFSAIRTHYLRTPLLDDPYTPWSERLLQIVLYGMDMAMGDAITIYTFDSGGVTGHINHCQIGKAVLAGRIRAKCYFLQTPPRLAWLMPWLYKVRMDQVRITSRAPCQLRSLFLTTYASQDVWFRRLFLMFAPSMHSNIFSTA</sequence>
<dbReference type="VEuPathDB" id="GiardiaDB:GL50581_4220"/>
<dbReference type="InterPro" id="IPR024078">
    <property type="entry name" value="LmbE-like_dom_sf"/>
</dbReference>
<evidence type="ECO:0000313" key="4">
    <source>
        <dbReference type="Proteomes" id="UP000018320"/>
    </source>
</evidence>
<dbReference type="Pfam" id="PF02585">
    <property type="entry name" value="PIG-L"/>
    <property type="match status" value="1"/>
</dbReference>
<reference evidence="4" key="1">
    <citation type="submission" date="2012-02" db="EMBL/GenBank/DDBJ databases">
        <title>Genome sequencing of Giardia lamblia Genotypes A2 and B isolates (DH and GS) and comparative analysis with the genomes of Genotypes A1 and E (WB and Pig).</title>
        <authorList>
            <person name="Adam R."/>
            <person name="Dahlstrom E."/>
            <person name="Martens C."/>
            <person name="Bruno D."/>
            <person name="Barbian K."/>
            <person name="Porcella S.F."/>
            <person name="Nash T."/>
        </authorList>
    </citation>
    <scope>NUCLEOTIDE SEQUENCE</scope>
    <source>
        <strain evidence="4">DH</strain>
    </source>
</reference>
<dbReference type="InterPro" id="IPR003737">
    <property type="entry name" value="GlcNAc_PI_deacetylase-related"/>
</dbReference>
<dbReference type="AlphaFoldDB" id="V6TQA6"/>